<dbReference type="GO" id="GO:0034220">
    <property type="term" value="P:monoatomic ion transmembrane transport"/>
    <property type="evidence" value="ECO:0007669"/>
    <property type="project" value="UniProtKB-KW"/>
</dbReference>
<keyword evidence="3 9" id="KW-0813">Transport</keyword>
<organism evidence="11 12">
    <name type="scientific">Aureococcus anophagefferens</name>
    <name type="common">Harmful bloom alga</name>
    <dbReference type="NCBI Taxonomy" id="44056"/>
    <lineage>
        <taxon>Eukaryota</taxon>
        <taxon>Sar</taxon>
        <taxon>Stramenopiles</taxon>
        <taxon>Ochrophyta</taxon>
        <taxon>Pelagophyceae</taxon>
        <taxon>Pelagomonadales</taxon>
        <taxon>Pelagomonadaceae</taxon>
        <taxon>Aureococcus</taxon>
    </lineage>
</organism>
<evidence type="ECO:0000256" key="8">
    <source>
        <dbReference type="PROSITE-ProRule" id="PRU00282"/>
    </source>
</evidence>
<keyword evidence="6 10" id="KW-1133">Transmembrane helix</keyword>
<dbReference type="PANTHER" id="PTHR45618">
    <property type="entry name" value="MITOCHONDRIAL DICARBOXYLATE CARRIER-RELATED"/>
    <property type="match status" value="1"/>
</dbReference>
<dbReference type="InterPro" id="IPR050391">
    <property type="entry name" value="Mito_Metabolite_Transporter"/>
</dbReference>
<evidence type="ECO:0000256" key="10">
    <source>
        <dbReference type="SAM" id="Phobius"/>
    </source>
</evidence>
<keyword evidence="11" id="KW-0407">Ion channel</keyword>
<dbReference type="Proteomes" id="UP001363151">
    <property type="component" value="Unassembled WGS sequence"/>
</dbReference>
<dbReference type="EMBL" id="JBBJCI010000222">
    <property type="protein sequence ID" value="KAK7239788.1"/>
    <property type="molecule type" value="Genomic_DNA"/>
</dbReference>
<proteinExistence type="inferred from homology"/>
<evidence type="ECO:0000256" key="9">
    <source>
        <dbReference type="RuleBase" id="RU000488"/>
    </source>
</evidence>
<feature type="repeat" description="Solcar" evidence="8">
    <location>
        <begin position="102"/>
        <end position="183"/>
    </location>
</feature>
<dbReference type="InterPro" id="IPR023395">
    <property type="entry name" value="MCP_dom_sf"/>
</dbReference>
<comment type="similarity">
    <text evidence="2 9">Belongs to the mitochondrial carrier (TC 2.A.29) family.</text>
</comment>
<dbReference type="Gene3D" id="1.50.40.10">
    <property type="entry name" value="Mitochondrial carrier domain"/>
    <property type="match status" value="1"/>
</dbReference>
<keyword evidence="11" id="KW-0406">Ion transport</keyword>
<comment type="subcellular location">
    <subcellularLocation>
        <location evidence="1">Membrane</location>
        <topology evidence="1">Multi-pass membrane protein</topology>
    </subcellularLocation>
</comment>
<evidence type="ECO:0000256" key="6">
    <source>
        <dbReference type="ARBA" id="ARBA00022989"/>
    </source>
</evidence>
<dbReference type="InterPro" id="IPR018108">
    <property type="entry name" value="MCP_transmembrane"/>
</dbReference>
<keyword evidence="7 8" id="KW-0472">Membrane</keyword>
<protein>
    <submittedName>
        <fullName evidence="11">Potassium channel</fullName>
    </submittedName>
</protein>
<name>A0ABR1FW21_AURAN</name>
<keyword evidence="4 8" id="KW-0812">Transmembrane</keyword>
<feature type="transmembrane region" description="Helical" evidence="10">
    <location>
        <begin position="105"/>
        <end position="127"/>
    </location>
</feature>
<feature type="repeat" description="Solcar" evidence="8">
    <location>
        <begin position="192"/>
        <end position="276"/>
    </location>
</feature>
<keyword evidence="5" id="KW-0677">Repeat</keyword>
<sequence length="283" mass="29621">MAARTEAWRRNANIGASCLTGSAVIALTNPLDCLKSRFQVAPHSGGGVAAFARALVAGDGLWRGLWRPGLATNVCACTISVGTRIGLYPTLRDSFAPAEARRSPLFMYASGLAGGALGYSVAAPFFYATRVAHVRDLGPGLATLRRLAAPGVRALWRGAPLLVARGAVMSGTQLATYDSAKGFAVDRGLLDDGPALHCAASLCASVSLTTAMVPLDVTLTHYQASPPGAGGVAACARGLLAARGPRVFVRGWLPLWARFLPSTVLTFLIYEQARKLLLGDFLR</sequence>
<dbReference type="Pfam" id="PF00153">
    <property type="entry name" value="Mito_carr"/>
    <property type="match status" value="2"/>
</dbReference>
<accession>A0ABR1FW21</accession>
<comment type="caution">
    <text evidence="11">The sequence shown here is derived from an EMBL/GenBank/DDBJ whole genome shotgun (WGS) entry which is preliminary data.</text>
</comment>
<evidence type="ECO:0000256" key="3">
    <source>
        <dbReference type="ARBA" id="ARBA00022448"/>
    </source>
</evidence>
<dbReference type="SUPFAM" id="SSF103506">
    <property type="entry name" value="Mitochondrial carrier"/>
    <property type="match status" value="1"/>
</dbReference>
<evidence type="ECO:0000256" key="4">
    <source>
        <dbReference type="ARBA" id="ARBA00022692"/>
    </source>
</evidence>
<evidence type="ECO:0000313" key="11">
    <source>
        <dbReference type="EMBL" id="KAK7239788.1"/>
    </source>
</evidence>
<evidence type="ECO:0000256" key="5">
    <source>
        <dbReference type="ARBA" id="ARBA00022737"/>
    </source>
</evidence>
<evidence type="ECO:0000256" key="2">
    <source>
        <dbReference type="ARBA" id="ARBA00006375"/>
    </source>
</evidence>
<dbReference type="PROSITE" id="PS50920">
    <property type="entry name" value="SOLCAR"/>
    <property type="match status" value="2"/>
</dbReference>
<evidence type="ECO:0000313" key="12">
    <source>
        <dbReference type="Proteomes" id="UP001363151"/>
    </source>
</evidence>
<evidence type="ECO:0000256" key="7">
    <source>
        <dbReference type="ARBA" id="ARBA00023136"/>
    </source>
</evidence>
<keyword evidence="12" id="KW-1185">Reference proteome</keyword>
<gene>
    <name evidence="11" type="ORF">SO694_0002914</name>
</gene>
<reference evidence="11 12" key="1">
    <citation type="submission" date="2024-03" db="EMBL/GenBank/DDBJ databases">
        <title>Aureococcus anophagefferens CCMP1851 and Kratosvirus quantuckense: Draft genome of a second virus-susceptible host strain in the model system.</title>
        <authorList>
            <person name="Chase E."/>
            <person name="Truchon A.R."/>
            <person name="Schepens W."/>
            <person name="Wilhelm S.W."/>
        </authorList>
    </citation>
    <scope>NUCLEOTIDE SEQUENCE [LARGE SCALE GENOMIC DNA]</scope>
    <source>
        <strain evidence="11 12">CCMP1851</strain>
    </source>
</reference>
<evidence type="ECO:0000256" key="1">
    <source>
        <dbReference type="ARBA" id="ARBA00004141"/>
    </source>
</evidence>